<proteinExistence type="predicted"/>
<protein>
    <submittedName>
        <fullName evidence="1">Uncharacterized protein</fullName>
    </submittedName>
</protein>
<name>N6VJU8_9HYPH</name>
<reference evidence="1 2" key="1">
    <citation type="journal article" date="2013" name="PLoS Genet.">
        <title>A gene transfer agent and a dynamic repertoire of secretion systems hold the keys to the explosive radiation of the emerging pathogen Bartonella.</title>
        <authorList>
            <person name="Guy L."/>
            <person name="Nystedt B."/>
            <person name="Toft C."/>
            <person name="Zaremba-Niedzwiedzka K."/>
            <person name="Berglund E.C."/>
            <person name="Granberg F."/>
            <person name="Naslund K."/>
            <person name="Eriksson A.S."/>
            <person name="Andersson S.G."/>
        </authorList>
    </citation>
    <scope>NUCLEOTIDE SEQUENCE [LARGE SCALE GENOMIC DNA]</scope>
    <source>
        <strain evidence="2">m07a</strain>
    </source>
</reference>
<accession>N6VJU8</accession>
<evidence type="ECO:0000313" key="2">
    <source>
        <dbReference type="Proteomes" id="UP000014242"/>
    </source>
</evidence>
<dbReference type="EMBL" id="AGWC01000004">
    <property type="protein sequence ID" value="ENN91327.1"/>
    <property type="molecule type" value="Genomic_DNA"/>
</dbReference>
<dbReference type="AlphaFoldDB" id="N6VJU8"/>
<sequence>MGKGTGVYGMGGTNLTISLDDVKISKVEMGVKMLEGKSLTINGGSIKEVQMGVTMMKGESLTIRENSRIEFMGELWGDGGERCEEC</sequence>
<dbReference type="PATRIC" id="fig|1094496.3.peg.204"/>
<comment type="caution">
    <text evidence="1">The sequence shown here is derived from an EMBL/GenBank/DDBJ whole genome shotgun (WGS) entry which is preliminary data.</text>
</comment>
<organism evidence="1 2">
    <name type="scientific">Bartonella schoenbuchensis m07a</name>
    <dbReference type="NCBI Taxonomy" id="1094496"/>
    <lineage>
        <taxon>Bacteria</taxon>
        <taxon>Pseudomonadati</taxon>
        <taxon>Pseudomonadota</taxon>
        <taxon>Alphaproteobacteria</taxon>
        <taxon>Hyphomicrobiales</taxon>
        <taxon>Bartonellaceae</taxon>
        <taxon>Bartonella</taxon>
    </lineage>
</organism>
<keyword evidence="2" id="KW-1185">Reference proteome</keyword>
<dbReference type="Proteomes" id="UP000014242">
    <property type="component" value="Unassembled WGS sequence"/>
</dbReference>
<evidence type="ECO:0000313" key="1">
    <source>
        <dbReference type="EMBL" id="ENN91327.1"/>
    </source>
</evidence>
<dbReference type="HOGENOM" id="CLU_2491543_0_0_5"/>
<gene>
    <name evidence="1" type="ORF">m07a_01980</name>
</gene>